<keyword evidence="1" id="KW-0732">Signal</keyword>
<proteinExistence type="predicted"/>
<evidence type="ECO:0000313" key="3">
    <source>
        <dbReference type="Proteomes" id="UP000193136"/>
    </source>
</evidence>
<feature type="chain" id="PRO_5013343939" evidence="1">
    <location>
        <begin position="23"/>
        <end position="144"/>
    </location>
</feature>
<gene>
    <name evidence="2" type="ORF">B5V00_11770</name>
</gene>
<dbReference type="EMBL" id="NAAD01000014">
    <property type="protein sequence ID" value="ORJ58767.1"/>
    <property type="molecule type" value="Genomic_DNA"/>
</dbReference>
<accession>A0A1X0Y0Y6</accession>
<reference evidence="2 3" key="1">
    <citation type="submission" date="2017-03" db="EMBL/GenBank/DDBJ databases">
        <title>Genome sequence of Geothermobacter sp. EPR-M, Deep-Sea Iron Reducer.</title>
        <authorList>
            <person name="Tully B."/>
            <person name="Savalia P."/>
            <person name="Abuyen K."/>
            <person name="Baughan C."/>
            <person name="Romero E."/>
            <person name="Ronkowski C."/>
            <person name="Torres B."/>
            <person name="Tremblay J."/>
            <person name="Trujillo A."/>
            <person name="Tyler M."/>
            <person name="Perez-Rodriguez I."/>
            <person name="Amend J."/>
        </authorList>
    </citation>
    <scope>NUCLEOTIDE SEQUENCE [LARGE SCALE GENOMIC DNA]</scope>
    <source>
        <strain evidence="2 3">EPR-M</strain>
    </source>
</reference>
<name>A0A1X0Y0Y6_9BACT</name>
<comment type="caution">
    <text evidence="2">The sequence shown here is derived from an EMBL/GenBank/DDBJ whole genome shotgun (WGS) entry which is preliminary data.</text>
</comment>
<evidence type="ECO:0000256" key="1">
    <source>
        <dbReference type="SAM" id="SignalP"/>
    </source>
</evidence>
<protein>
    <submittedName>
        <fullName evidence="2">Uncharacterized protein</fullName>
    </submittedName>
</protein>
<sequence>MMRLLLLVLSLSLFIPAPPAWSGEPINLKPGPDGELSELGVAITALRLTAEGHMIDFRFRVLDAEKAKPLFTKKNKFYLVDDKTGKALKVPVPAKLGPMRPSTKNPPQVGVVYWIFFGNTGLIRSGSKVTVALGDYRVQGLTIE</sequence>
<evidence type="ECO:0000313" key="2">
    <source>
        <dbReference type="EMBL" id="ORJ58767.1"/>
    </source>
</evidence>
<dbReference type="STRING" id="1969733.B5V00_11770"/>
<dbReference type="OrthoDB" id="7060294at2"/>
<dbReference type="RefSeq" id="WP_085010996.1">
    <property type="nucleotide sequence ID" value="NZ_NAAD01000014.1"/>
</dbReference>
<organism evidence="2 3">
    <name type="scientific">Geothermobacter hydrogeniphilus</name>
    <dbReference type="NCBI Taxonomy" id="1969733"/>
    <lineage>
        <taxon>Bacteria</taxon>
        <taxon>Pseudomonadati</taxon>
        <taxon>Thermodesulfobacteriota</taxon>
        <taxon>Desulfuromonadia</taxon>
        <taxon>Desulfuromonadales</taxon>
        <taxon>Geothermobacteraceae</taxon>
        <taxon>Geothermobacter</taxon>
    </lineage>
</organism>
<keyword evidence="3" id="KW-1185">Reference proteome</keyword>
<dbReference type="Proteomes" id="UP000193136">
    <property type="component" value="Unassembled WGS sequence"/>
</dbReference>
<feature type="signal peptide" evidence="1">
    <location>
        <begin position="1"/>
        <end position="22"/>
    </location>
</feature>
<dbReference type="AlphaFoldDB" id="A0A1X0Y0Y6"/>